<accession>X6N578</accession>
<keyword evidence="2" id="KW-0808">Transferase</keyword>
<dbReference type="Proteomes" id="UP000023152">
    <property type="component" value="Unassembled WGS sequence"/>
</dbReference>
<dbReference type="AlphaFoldDB" id="X6N578"/>
<keyword evidence="8" id="KW-1185">Reference proteome</keyword>
<keyword evidence="5" id="KW-0067">ATP-binding</keyword>
<dbReference type="SUPFAM" id="SSF56112">
    <property type="entry name" value="Protein kinase-like (PK-like)"/>
    <property type="match status" value="1"/>
</dbReference>
<reference evidence="7 8" key="1">
    <citation type="journal article" date="2013" name="Curr. Biol.">
        <title>The Genome of the Foraminiferan Reticulomyxa filosa.</title>
        <authorList>
            <person name="Glockner G."/>
            <person name="Hulsmann N."/>
            <person name="Schleicher M."/>
            <person name="Noegel A.A."/>
            <person name="Eichinger L."/>
            <person name="Gallinger C."/>
            <person name="Pawlowski J."/>
            <person name="Sierra R."/>
            <person name="Euteneuer U."/>
            <person name="Pillet L."/>
            <person name="Moustafa A."/>
            <person name="Platzer M."/>
            <person name="Groth M."/>
            <person name="Szafranski K."/>
            <person name="Schliwa M."/>
        </authorList>
    </citation>
    <scope>NUCLEOTIDE SEQUENCE [LARGE SCALE GENOMIC DNA]</scope>
</reference>
<dbReference type="Pfam" id="PF00069">
    <property type="entry name" value="Pkinase"/>
    <property type="match status" value="1"/>
</dbReference>
<gene>
    <name evidence="7" type="ORF">RFI_16755</name>
</gene>
<evidence type="ECO:0000256" key="5">
    <source>
        <dbReference type="ARBA" id="ARBA00022840"/>
    </source>
</evidence>
<organism evidence="7 8">
    <name type="scientific">Reticulomyxa filosa</name>
    <dbReference type="NCBI Taxonomy" id="46433"/>
    <lineage>
        <taxon>Eukaryota</taxon>
        <taxon>Sar</taxon>
        <taxon>Rhizaria</taxon>
        <taxon>Retaria</taxon>
        <taxon>Foraminifera</taxon>
        <taxon>Monothalamids</taxon>
        <taxon>Reticulomyxidae</taxon>
        <taxon>Reticulomyxa</taxon>
    </lineage>
</organism>
<evidence type="ECO:0000256" key="3">
    <source>
        <dbReference type="ARBA" id="ARBA00022741"/>
    </source>
</evidence>
<feature type="domain" description="Protein kinase" evidence="6">
    <location>
        <begin position="1"/>
        <end position="155"/>
    </location>
</feature>
<keyword evidence="3" id="KW-0547">Nucleotide-binding</keyword>
<name>X6N578_RETFI</name>
<evidence type="ECO:0000313" key="8">
    <source>
        <dbReference type="Proteomes" id="UP000023152"/>
    </source>
</evidence>
<dbReference type="EMBL" id="ASPP01012585">
    <property type="protein sequence ID" value="ETO20462.1"/>
    <property type="molecule type" value="Genomic_DNA"/>
</dbReference>
<evidence type="ECO:0000313" key="7">
    <source>
        <dbReference type="EMBL" id="ETO20462.1"/>
    </source>
</evidence>
<evidence type="ECO:0000256" key="2">
    <source>
        <dbReference type="ARBA" id="ARBA00022679"/>
    </source>
</evidence>
<dbReference type="PANTHER" id="PTHR24353">
    <property type="entry name" value="CYCLIC NUCLEOTIDE-DEPENDENT PROTEIN KINASE"/>
    <property type="match status" value="1"/>
</dbReference>
<proteinExistence type="predicted"/>
<sequence length="215" mass="25249">MSVFCLRFLCVTQLLIDSNGYLVLTDFGFAKKRNVYVAKKNLPFFFSFFIKFNVCCFFVSTTTLCGTPQYLAPELLHGWVQGFAVDWWTLGVLLYEMVAGSPPFEDDEHVKCIKNYCPQLCISKKDLVEKLLEKNCYRRLGSAQGAKEIKKHSFFKVWSKKKKKKLTKRKETSKKRYIFLNFFYTDLRYFPRVTPPQEVDEAVDNPSLLNWDDKF</sequence>
<protein>
    <recommendedName>
        <fullName evidence="6">Protein kinase domain-containing protein</fullName>
    </recommendedName>
</protein>
<evidence type="ECO:0000259" key="6">
    <source>
        <dbReference type="PROSITE" id="PS50011"/>
    </source>
</evidence>
<dbReference type="PROSITE" id="PS50011">
    <property type="entry name" value="PROTEIN_KINASE_DOM"/>
    <property type="match status" value="1"/>
</dbReference>
<dbReference type="InterPro" id="IPR000719">
    <property type="entry name" value="Prot_kinase_dom"/>
</dbReference>
<evidence type="ECO:0000256" key="1">
    <source>
        <dbReference type="ARBA" id="ARBA00022527"/>
    </source>
</evidence>
<dbReference type="GO" id="GO:0004674">
    <property type="term" value="F:protein serine/threonine kinase activity"/>
    <property type="evidence" value="ECO:0007669"/>
    <property type="project" value="UniProtKB-KW"/>
</dbReference>
<dbReference type="SMART" id="SM00220">
    <property type="entry name" value="S_TKc"/>
    <property type="match status" value="1"/>
</dbReference>
<dbReference type="OrthoDB" id="63267at2759"/>
<dbReference type="InterPro" id="IPR011009">
    <property type="entry name" value="Kinase-like_dom_sf"/>
</dbReference>
<evidence type="ECO:0000256" key="4">
    <source>
        <dbReference type="ARBA" id="ARBA00022777"/>
    </source>
</evidence>
<dbReference type="Gene3D" id="1.10.510.10">
    <property type="entry name" value="Transferase(Phosphotransferase) domain 1"/>
    <property type="match status" value="1"/>
</dbReference>
<keyword evidence="4" id="KW-0418">Kinase</keyword>
<keyword evidence="1" id="KW-0723">Serine/threonine-protein kinase</keyword>
<dbReference type="GO" id="GO:0005524">
    <property type="term" value="F:ATP binding"/>
    <property type="evidence" value="ECO:0007669"/>
    <property type="project" value="UniProtKB-KW"/>
</dbReference>
<comment type="caution">
    <text evidence="7">The sequence shown here is derived from an EMBL/GenBank/DDBJ whole genome shotgun (WGS) entry which is preliminary data.</text>
</comment>